<evidence type="ECO:0000259" key="6">
    <source>
        <dbReference type="PROSITE" id="PS00631"/>
    </source>
</evidence>
<dbReference type="RefSeq" id="WP_377306819.1">
    <property type="nucleotide sequence ID" value="NZ_JBHSMK010000010.1"/>
</dbReference>
<dbReference type="EMBL" id="JBHSMK010000010">
    <property type="protein sequence ID" value="MFC5438208.1"/>
    <property type="molecule type" value="Genomic_DNA"/>
</dbReference>
<dbReference type="InterPro" id="IPR000819">
    <property type="entry name" value="Peptidase_M17_C"/>
</dbReference>
<keyword evidence="4" id="KW-0378">Hydrolase</keyword>
<keyword evidence="2 7" id="KW-0031">Aminopeptidase</keyword>
<dbReference type="PANTHER" id="PTHR11963">
    <property type="entry name" value="LEUCINE AMINOPEPTIDASE-RELATED"/>
    <property type="match status" value="1"/>
</dbReference>
<accession>A0ABW0JQK8</accession>
<dbReference type="PROSITE" id="PS00631">
    <property type="entry name" value="CYTOSOL_AP"/>
    <property type="match status" value="1"/>
</dbReference>
<evidence type="ECO:0000256" key="3">
    <source>
        <dbReference type="ARBA" id="ARBA00022670"/>
    </source>
</evidence>
<protein>
    <submittedName>
        <fullName evidence="7">Leucyl aminopeptidase family protein</fullName>
    </submittedName>
</protein>
<evidence type="ECO:0000256" key="1">
    <source>
        <dbReference type="ARBA" id="ARBA00009528"/>
    </source>
</evidence>
<gene>
    <name evidence="7" type="ORF">ACFPME_16730</name>
</gene>
<dbReference type="Pfam" id="PF21337">
    <property type="entry name" value="Peptidase_M17_N_1"/>
    <property type="match status" value="1"/>
</dbReference>
<dbReference type="InterPro" id="IPR043472">
    <property type="entry name" value="Macro_dom-like"/>
</dbReference>
<keyword evidence="8" id="KW-1185">Reference proteome</keyword>
<feature type="domain" description="Cytosol aminopeptidase" evidence="6">
    <location>
        <begin position="306"/>
        <end position="313"/>
    </location>
</feature>
<evidence type="ECO:0000256" key="2">
    <source>
        <dbReference type="ARBA" id="ARBA00022438"/>
    </source>
</evidence>
<dbReference type="Gene3D" id="3.40.630.10">
    <property type="entry name" value="Zn peptidases"/>
    <property type="match status" value="1"/>
</dbReference>
<keyword evidence="3" id="KW-0645">Protease</keyword>
<dbReference type="InterPro" id="IPR048816">
    <property type="entry name" value="Peptidase_M17_N_1"/>
</dbReference>
<name>A0ABW0JQK8_9GAMM</name>
<dbReference type="SUPFAM" id="SSF53187">
    <property type="entry name" value="Zn-dependent exopeptidases"/>
    <property type="match status" value="1"/>
</dbReference>
<comment type="similarity">
    <text evidence="1">Belongs to the peptidase M17 family.</text>
</comment>
<dbReference type="Pfam" id="PF00883">
    <property type="entry name" value="Peptidase_M17"/>
    <property type="match status" value="1"/>
</dbReference>
<dbReference type="InterPro" id="IPR011356">
    <property type="entry name" value="Leucine_aapep/pepB"/>
</dbReference>
<dbReference type="PRINTS" id="PR00481">
    <property type="entry name" value="LAMNOPPTDASE"/>
</dbReference>
<dbReference type="PANTHER" id="PTHR11963:SF20">
    <property type="entry name" value="PEPTIDASE B"/>
    <property type="match status" value="1"/>
</dbReference>
<evidence type="ECO:0000313" key="7">
    <source>
        <dbReference type="EMBL" id="MFC5438208.1"/>
    </source>
</evidence>
<evidence type="ECO:0000256" key="4">
    <source>
        <dbReference type="ARBA" id="ARBA00022801"/>
    </source>
</evidence>
<dbReference type="Proteomes" id="UP001596013">
    <property type="component" value="Unassembled WGS sequence"/>
</dbReference>
<dbReference type="CDD" id="cd00433">
    <property type="entry name" value="Peptidase_M17"/>
    <property type="match status" value="1"/>
</dbReference>
<evidence type="ECO:0000313" key="8">
    <source>
        <dbReference type="Proteomes" id="UP001596013"/>
    </source>
</evidence>
<dbReference type="GO" id="GO:0004177">
    <property type="term" value="F:aminopeptidase activity"/>
    <property type="evidence" value="ECO:0007669"/>
    <property type="project" value="UniProtKB-KW"/>
</dbReference>
<organism evidence="7 8">
    <name type="scientific">Rhodanobacter umsongensis</name>
    <dbReference type="NCBI Taxonomy" id="633153"/>
    <lineage>
        <taxon>Bacteria</taxon>
        <taxon>Pseudomonadati</taxon>
        <taxon>Pseudomonadota</taxon>
        <taxon>Gammaproteobacteria</taxon>
        <taxon>Lysobacterales</taxon>
        <taxon>Rhodanobacteraceae</taxon>
        <taxon>Rhodanobacter</taxon>
    </lineage>
</organism>
<evidence type="ECO:0000256" key="5">
    <source>
        <dbReference type="ARBA" id="ARBA00023211"/>
    </source>
</evidence>
<comment type="caution">
    <text evidence="7">The sequence shown here is derived from an EMBL/GenBank/DDBJ whole genome shotgun (WGS) entry which is preliminary data.</text>
</comment>
<proteinExistence type="inferred from homology"/>
<sequence length="459" mass="49086">MSTLIERQPGGRHSIAIETTDAAHYAATRRRLSAAQRRWLSDSGFEAAAGTFALVSDPAGKLVRVLVGIDPSDPLAALAALPCALPEASYHLAAEGVLGDAALAALGWALGAYQFSRYRQPKRAPARLVVSMAERQQLAPLVEATAQVRDLVNTPTEDMGPAQLAKAVRQLGKTHKAKVREWVGDELLEANFPTIHAVGRASHRAPRLVELSWGKAGDPKLVVVGKGVCFDTGGLDLKPSDGMRWMKKDMGGAAHAIALAGLIMQAGLPVRLTLLIPAVENAVAGNAMRPGDVITTRAGLTVEVDNTDAEGRLVLCDALTYAAEQKPGLIIDFATLTGAARVALGPDLPALFSNDDALALVALEAARKVADPLWQLPLWRPYRRMLDSYLADFANAGASRHAGAITAALYLERFVPADIAWLHLDTYAWNDTDRPGRPRGGEAMGLRAMFALLQDRYAR</sequence>
<dbReference type="SUPFAM" id="SSF52949">
    <property type="entry name" value="Macro domain-like"/>
    <property type="match status" value="1"/>
</dbReference>
<keyword evidence="5" id="KW-0464">Manganese</keyword>
<dbReference type="Gene3D" id="3.40.220.10">
    <property type="entry name" value="Leucine Aminopeptidase, subunit E, domain 1"/>
    <property type="match status" value="1"/>
</dbReference>
<reference evidence="8" key="1">
    <citation type="journal article" date="2019" name="Int. J. Syst. Evol. Microbiol.">
        <title>The Global Catalogue of Microorganisms (GCM) 10K type strain sequencing project: providing services to taxonomists for standard genome sequencing and annotation.</title>
        <authorList>
            <consortium name="The Broad Institute Genomics Platform"/>
            <consortium name="The Broad Institute Genome Sequencing Center for Infectious Disease"/>
            <person name="Wu L."/>
            <person name="Ma J."/>
        </authorList>
    </citation>
    <scope>NUCLEOTIDE SEQUENCE [LARGE SCALE GENOMIC DNA]</scope>
    <source>
        <strain evidence="8">JCM 17130</strain>
    </source>
</reference>